<organism evidence="1 2">
    <name type="scientific">Dactylosporangium salmoneum</name>
    <dbReference type="NCBI Taxonomy" id="53361"/>
    <lineage>
        <taxon>Bacteria</taxon>
        <taxon>Bacillati</taxon>
        <taxon>Actinomycetota</taxon>
        <taxon>Actinomycetes</taxon>
        <taxon>Micromonosporales</taxon>
        <taxon>Micromonosporaceae</taxon>
        <taxon>Dactylosporangium</taxon>
    </lineage>
</organism>
<reference evidence="1 2" key="1">
    <citation type="journal article" date="2019" name="Int. J. Syst. Evol. Microbiol.">
        <title>The Global Catalogue of Microorganisms (GCM) 10K type strain sequencing project: providing services to taxonomists for standard genome sequencing and annotation.</title>
        <authorList>
            <consortium name="The Broad Institute Genomics Platform"/>
            <consortium name="The Broad Institute Genome Sequencing Center for Infectious Disease"/>
            <person name="Wu L."/>
            <person name="Ma J."/>
        </authorList>
    </citation>
    <scope>NUCLEOTIDE SEQUENCE [LARGE SCALE GENOMIC DNA]</scope>
    <source>
        <strain evidence="1 2">JCM 3272</strain>
    </source>
</reference>
<keyword evidence="2" id="KW-1185">Reference proteome</keyword>
<proteinExistence type="predicted"/>
<dbReference type="EMBL" id="BAAARV010000029">
    <property type="protein sequence ID" value="GAA2350275.1"/>
    <property type="molecule type" value="Genomic_DNA"/>
</dbReference>
<gene>
    <name evidence="1" type="ORF">GCM10010170_039710</name>
</gene>
<comment type="caution">
    <text evidence="1">The sequence shown here is derived from an EMBL/GenBank/DDBJ whole genome shotgun (WGS) entry which is preliminary data.</text>
</comment>
<accession>A0ABN3GFA2</accession>
<evidence type="ECO:0000313" key="1">
    <source>
        <dbReference type="EMBL" id="GAA2350275.1"/>
    </source>
</evidence>
<evidence type="ECO:0000313" key="2">
    <source>
        <dbReference type="Proteomes" id="UP001501444"/>
    </source>
</evidence>
<dbReference type="Proteomes" id="UP001501444">
    <property type="component" value="Unassembled WGS sequence"/>
</dbReference>
<sequence length="112" mass="12091">MAVTSLPNVSLGIIPLMVERGAVASAGFWIFDDVPVALETPTAGLEVSRPSEIGLYERIFAKVTAKGSGRVSLAGLTCYRPGQRSRLIYRAMAHKGHKGEKNGFREAFLTAR</sequence>
<protein>
    <submittedName>
        <fullName evidence="1">Uncharacterized protein</fullName>
    </submittedName>
</protein>
<name>A0ABN3GFA2_9ACTN</name>